<dbReference type="OMA" id="DAICESQ"/>
<keyword evidence="3" id="KW-0689">Ribosomal protein</keyword>
<comment type="subcellular location">
    <subcellularLocation>
        <location evidence="1">Mitochondrion</location>
    </subcellularLocation>
</comment>
<organism evidence="8 9">
    <name type="scientific">Onchocerca volvulus</name>
    <dbReference type="NCBI Taxonomy" id="6282"/>
    <lineage>
        <taxon>Eukaryota</taxon>
        <taxon>Metazoa</taxon>
        <taxon>Ecdysozoa</taxon>
        <taxon>Nematoda</taxon>
        <taxon>Chromadorea</taxon>
        <taxon>Rhabditida</taxon>
        <taxon>Spirurina</taxon>
        <taxon>Spiruromorpha</taxon>
        <taxon>Filarioidea</taxon>
        <taxon>Onchocercidae</taxon>
        <taxon>Onchocerca</taxon>
    </lineage>
</organism>
<sequence length="163" mass="19282">MLRSLNVTMVDEPTKQNHSEDDEFLNVALKEKIDIDSIRARGFLKYRYNYQPPDDLENQVKEAINKFLVDVNDAIDLTKNRRSKFELLDLLGERLCHVVPNSELHQMKTVGDLIDFYERPFRNLTEYAQMARDNKQTLPKNLHIMEHPFRFHPEDIHSYHGGK</sequence>
<dbReference type="EnsemblMetazoa" id="OVOC9768.1">
    <property type="protein sequence ID" value="OVOC9768.1"/>
    <property type="gene ID" value="WBGene00246577"/>
</dbReference>
<dbReference type="Proteomes" id="UP000024404">
    <property type="component" value="Unassembled WGS sequence"/>
</dbReference>
<reference evidence="9" key="1">
    <citation type="submission" date="2013-10" db="EMBL/GenBank/DDBJ databases">
        <title>Genome sequencing of Onchocerca volvulus.</title>
        <authorList>
            <person name="Cotton J."/>
            <person name="Tsai J."/>
            <person name="Stanley E."/>
            <person name="Tracey A."/>
            <person name="Holroyd N."/>
            <person name="Lustigman S."/>
            <person name="Berriman M."/>
        </authorList>
    </citation>
    <scope>NUCLEOTIDE SEQUENCE</scope>
</reference>
<dbReference type="AlphaFoldDB" id="A0A8R1U438"/>
<dbReference type="GO" id="GO:0005762">
    <property type="term" value="C:mitochondrial large ribosomal subunit"/>
    <property type="evidence" value="ECO:0007669"/>
    <property type="project" value="TreeGrafter"/>
</dbReference>
<evidence type="ECO:0000313" key="8">
    <source>
        <dbReference type="EnsemblMetazoa" id="OVOC9768.1"/>
    </source>
</evidence>
<evidence type="ECO:0000256" key="6">
    <source>
        <dbReference type="ARBA" id="ARBA00035183"/>
    </source>
</evidence>
<dbReference type="PANTHER" id="PTHR31542">
    <property type="entry name" value="39A RIBOSOMAL PROTEIN L50, MITOCHONDRIAL"/>
    <property type="match status" value="1"/>
</dbReference>
<evidence type="ECO:0000256" key="2">
    <source>
        <dbReference type="ARBA" id="ARBA00008860"/>
    </source>
</evidence>
<dbReference type="EMBL" id="CMVM020000291">
    <property type="status" value="NOT_ANNOTATED_CDS"/>
    <property type="molecule type" value="Genomic_DNA"/>
</dbReference>
<reference evidence="8" key="2">
    <citation type="submission" date="2022-06" db="UniProtKB">
        <authorList>
            <consortium name="EnsemblMetazoa"/>
        </authorList>
    </citation>
    <scope>IDENTIFICATION</scope>
</reference>
<protein>
    <recommendedName>
        <fullName evidence="6">Large ribosomal subunit protein mL50</fullName>
    </recommendedName>
    <alternativeName>
        <fullName evidence="7">39S ribosomal protein L50, mitochondrial</fullName>
    </alternativeName>
</protein>
<dbReference type="Pfam" id="PF10501">
    <property type="entry name" value="Ribosomal_L50"/>
    <property type="match status" value="1"/>
</dbReference>
<keyword evidence="4" id="KW-0496">Mitochondrion</keyword>
<evidence type="ECO:0000256" key="3">
    <source>
        <dbReference type="ARBA" id="ARBA00022980"/>
    </source>
</evidence>
<dbReference type="InterPro" id="IPR018305">
    <property type="entry name" value="Ribosomal_m50"/>
</dbReference>
<evidence type="ECO:0000256" key="7">
    <source>
        <dbReference type="ARBA" id="ARBA00035398"/>
    </source>
</evidence>
<evidence type="ECO:0000256" key="5">
    <source>
        <dbReference type="ARBA" id="ARBA00023274"/>
    </source>
</evidence>
<dbReference type="PANTHER" id="PTHR31542:SF1">
    <property type="entry name" value="LARGE RIBOSOMAL SUBUNIT PROTEIN ML50"/>
    <property type="match status" value="1"/>
</dbReference>
<comment type="similarity">
    <text evidence="2">Belongs to the mitochondrion-specific ribosomal protein mL50 family.</text>
</comment>
<name>A0A8R1U438_ONCVO</name>
<evidence type="ECO:0000256" key="4">
    <source>
        <dbReference type="ARBA" id="ARBA00023128"/>
    </source>
</evidence>
<evidence type="ECO:0000313" key="9">
    <source>
        <dbReference type="Proteomes" id="UP000024404"/>
    </source>
</evidence>
<keyword evidence="5" id="KW-0687">Ribonucleoprotein</keyword>
<accession>A0A8R1U438</accession>
<keyword evidence="9" id="KW-1185">Reference proteome</keyword>
<proteinExistence type="inferred from homology"/>
<evidence type="ECO:0000256" key="1">
    <source>
        <dbReference type="ARBA" id="ARBA00004173"/>
    </source>
</evidence>